<sequence>MKTALSRRHTLGLAFAAAMLWGTAAARATPADDARAFINTFGQQMVAIVNSNRSLSEKKSAFQPLLENNVDIDSIGRTCLGRYWRVATPEQRTRFLSLFHQVVVNSITDQIGDYRGVTFTIGRVTPSGTDQAVDTVINRPEQPAVNAQWIVSFGSGRPMVMDVVAEGPRLSVTTQQDYASFLSQHNGSIDALLHALERKVAAHNAPAQAH</sequence>
<feature type="signal peptide" evidence="1">
    <location>
        <begin position="1"/>
        <end position="28"/>
    </location>
</feature>
<protein>
    <submittedName>
        <fullName evidence="2">ABC transporter substrate-binding protein</fullName>
    </submittedName>
</protein>
<dbReference type="RefSeq" id="WP_182996289.1">
    <property type="nucleotide sequence ID" value="NZ_JABEQJ010000004.1"/>
</dbReference>
<gene>
    <name evidence="2" type="ORF">HLH48_04360</name>
</gene>
<accession>A0A7W4IAQ4</accession>
<dbReference type="Proteomes" id="UP000589085">
    <property type="component" value="Unassembled WGS sequence"/>
</dbReference>
<dbReference type="AlphaFoldDB" id="A0A7W4IAQ4"/>
<dbReference type="InterPro" id="IPR008869">
    <property type="entry name" value="MlaC/ttg2D"/>
</dbReference>
<dbReference type="Pfam" id="PF05494">
    <property type="entry name" value="MlaC"/>
    <property type="match status" value="1"/>
</dbReference>
<evidence type="ECO:0000313" key="2">
    <source>
        <dbReference type="EMBL" id="MBB2159411.1"/>
    </source>
</evidence>
<dbReference type="PROSITE" id="PS51318">
    <property type="entry name" value="TAT"/>
    <property type="match status" value="1"/>
</dbReference>
<evidence type="ECO:0000256" key="1">
    <source>
        <dbReference type="SAM" id="SignalP"/>
    </source>
</evidence>
<evidence type="ECO:0000313" key="3">
    <source>
        <dbReference type="Proteomes" id="UP000589085"/>
    </source>
</evidence>
<dbReference type="PANTHER" id="PTHR36573:SF1">
    <property type="entry name" value="INTERMEMBRANE PHOSPHOLIPID TRANSPORT SYSTEM BINDING PROTEIN MLAC"/>
    <property type="match status" value="1"/>
</dbReference>
<proteinExistence type="predicted"/>
<dbReference type="EMBL" id="JABEQJ010000004">
    <property type="protein sequence ID" value="MBB2159411.1"/>
    <property type="molecule type" value="Genomic_DNA"/>
</dbReference>
<dbReference type="Gene3D" id="3.10.450.710">
    <property type="entry name" value="Tgt2/MlaC"/>
    <property type="match status" value="1"/>
</dbReference>
<dbReference type="PANTHER" id="PTHR36573">
    <property type="entry name" value="INTERMEMBRANE PHOSPHOLIPID TRANSPORT SYSTEM BINDING PROTEIN MLAC"/>
    <property type="match status" value="1"/>
</dbReference>
<dbReference type="InterPro" id="IPR042245">
    <property type="entry name" value="Tgt2/MlaC_sf"/>
</dbReference>
<reference evidence="2 3" key="1">
    <citation type="submission" date="2020-04" db="EMBL/GenBank/DDBJ databases">
        <title>Description of novel Gluconacetobacter.</title>
        <authorList>
            <person name="Sombolestani A."/>
        </authorList>
    </citation>
    <scope>NUCLEOTIDE SEQUENCE [LARGE SCALE GENOMIC DNA]</scope>
    <source>
        <strain evidence="2 3">LMG 19747</strain>
    </source>
</reference>
<keyword evidence="1" id="KW-0732">Signal</keyword>
<name>A0A7W4IAQ4_9PROT</name>
<comment type="caution">
    <text evidence="2">The sequence shown here is derived from an EMBL/GenBank/DDBJ whole genome shotgun (WGS) entry which is preliminary data.</text>
</comment>
<organism evidence="2 3">
    <name type="scientific">Gluconacetobacter sacchari</name>
    <dbReference type="NCBI Taxonomy" id="92759"/>
    <lineage>
        <taxon>Bacteria</taxon>
        <taxon>Pseudomonadati</taxon>
        <taxon>Pseudomonadota</taxon>
        <taxon>Alphaproteobacteria</taxon>
        <taxon>Acetobacterales</taxon>
        <taxon>Acetobacteraceae</taxon>
        <taxon>Gluconacetobacter</taxon>
    </lineage>
</organism>
<dbReference type="InterPro" id="IPR006311">
    <property type="entry name" value="TAT_signal"/>
</dbReference>
<feature type="chain" id="PRO_5030826212" evidence="1">
    <location>
        <begin position="29"/>
        <end position="210"/>
    </location>
</feature>